<dbReference type="Proteomes" id="UP000320359">
    <property type="component" value="Unassembled WGS sequence"/>
</dbReference>
<dbReference type="EMBL" id="VJWL01000005">
    <property type="protein sequence ID" value="TRW47905.1"/>
    <property type="molecule type" value="Genomic_DNA"/>
</dbReference>
<name>A0A552WYY5_9GAMM</name>
<keyword evidence="1" id="KW-0732">Signal</keyword>
<proteinExistence type="predicted"/>
<dbReference type="AlphaFoldDB" id="A0A552WYY5"/>
<protein>
    <recommendedName>
        <fullName evidence="4">Peptidylprolyl isomerase</fullName>
    </recommendedName>
</protein>
<evidence type="ECO:0000313" key="2">
    <source>
        <dbReference type="EMBL" id="TRW47905.1"/>
    </source>
</evidence>
<organism evidence="2 3">
    <name type="scientific">Aliidiomarina halalkaliphila</name>
    <dbReference type="NCBI Taxonomy" id="2593535"/>
    <lineage>
        <taxon>Bacteria</taxon>
        <taxon>Pseudomonadati</taxon>
        <taxon>Pseudomonadota</taxon>
        <taxon>Gammaproteobacteria</taxon>
        <taxon>Alteromonadales</taxon>
        <taxon>Idiomarinaceae</taxon>
        <taxon>Aliidiomarina</taxon>
    </lineage>
</organism>
<feature type="signal peptide" evidence="1">
    <location>
        <begin position="1"/>
        <end position="23"/>
    </location>
</feature>
<evidence type="ECO:0000256" key="1">
    <source>
        <dbReference type="SAM" id="SignalP"/>
    </source>
</evidence>
<comment type="caution">
    <text evidence="2">The sequence shown here is derived from an EMBL/GenBank/DDBJ whole genome shotgun (WGS) entry which is preliminary data.</text>
</comment>
<gene>
    <name evidence="2" type="ORF">FM042_11245</name>
</gene>
<sequence>MTSVKLLISAAAVALVMQAPAIAAEQTFDQYDVSIHDVLKQDLVGQVQQFNQQFTQSITSVARQQLELGKQDFESAMLDELAENDHVLAERAEKGDKPLAP</sequence>
<accession>A0A552WYY5</accession>
<evidence type="ECO:0000313" key="3">
    <source>
        <dbReference type="Proteomes" id="UP000320359"/>
    </source>
</evidence>
<reference evidence="2 3" key="1">
    <citation type="submission" date="2019-07" db="EMBL/GenBank/DDBJ databases">
        <authorList>
            <person name="Yang M."/>
            <person name="Zhao D."/>
            <person name="Xiang H."/>
        </authorList>
    </citation>
    <scope>NUCLEOTIDE SEQUENCE [LARGE SCALE GENOMIC DNA]</scope>
    <source>
        <strain evidence="2 3">IM1326</strain>
    </source>
</reference>
<dbReference type="RefSeq" id="WP_143236545.1">
    <property type="nucleotide sequence ID" value="NZ_VJWL01000005.1"/>
</dbReference>
<keyword evidence="3" id="KW-1185">Reference proteome</keyword>
<evidence type="ECO:0008006" key="4">
    <source>
        <dbReference type="Google" id="ProtNLM"/>
    </source>
</evidence>
<feature type="chain" id="PRO_5021789640" description="Peptidylprolyl isomerase" evidence="1">
    <location>
        <begin position="24"/>
        <end position="101"/>
    </location>
</feature>